<evidence type="ECO:0000259" key="2">
    <source>
        <dbReference type="Pfam" id="PF09820"/>
    </source>
</evidence>
<keyword evidence="4" id="KW-1185">Reference proteome</keyword>
<protein>
    <recommendedName>
        <fullName evidence="2">AAA-ATPase-like domain-containing protein</fullName>
    </recommendedName>
</protein>
<dbReference type="PANTHER" id="PTHR34825">
    <property type="entry name" value="CONSERVED PROTEIN, WITH A WEAK D-GALACTARATE DEHYDRATASE/ALTRONATE HYDROLASE DOMAIN"/>
    <property type="match status" value="1"/>
</dbReference>
<evidence type="ECO:0000313" key="4">
    <source>
        <dbReference type="Proteomes" id="UP001221142"/>
    </source>
</evidence>
<comment type="caution">
    <text evidence="3">The sequence shown here is derived from an EMBL/GenBank/DDBJ whole genome shotgun (WGS) entry which is preliminary data.</text>
</comment>
<gene>
    <name evidence="3" type="ORF">FB45DRAFT_183123</name>
</gene>
<dbReference type="Proteomes" id="UP001221142">
    <property type="component" value="Unassembled WGS sequence"/>
</dbReference>
<reference evidence="3" key="1">
    <citation type="submission" date="2023-03" db="EMBL/GenBank/DDBJ databases">
        <title>Massive genome expansion in bonnet fungi (Mycena s.s.) driven by repeated elements and novel gene families across ecological guilds.</title>
        <authorList>
            <consortium name="Lawrence Berkeley National Laboratory"/>
            <person name="Harder C.B."/>
            <person name="Miyauchi S."/>
            <person name="Viragh M."/>
            <person name="Kuo A."/>
            <person name="Thoen E."/>
            <person name="Andreopoulos B."/>
            <person name="Lu D."/>
            <person name="Skrede I."/>
            <person name="Drula E."/>
            <person name="Henrissat B."/>
            <person name="Morin E."/>
            <person name="Kohler A."/>
            <person name="Barry K."/>
            <person name="LaButti K."/>
            <person name="Morin E."/>
            <person name="Salamov A."/>
            <person name="Lipzen A."/>
            <person name="Mereny Z."/>
            <person name="Hegedus B."/>
            <person name="Baldrian P."/>
            <person name="Stursova M."/>
            <person name="Weitz H."/>
            <person name="Taylor A."/>
            <person name="Grigoriev I.V."/>
            <person name="Nagy L.G."/>
            <person name="Martin F."/>
            <person name="Kauserud H."/>
        </authorList>
    </citation>
    <scope>NUCLEOTIDE SEQUENCE</scope>
    <source>
        <strain evidence="3">9284</strain>
    </source>
</reference>
<feature type="region of interest" description="Disordered" evidence="1">
    <location>
        <begin position="1"/>
        <end position="92"/>
    </location>
</feature>
<feature type="domain" description="AAA-ATPase-like" evidence="2">
    <location>
        <begin position="110"/>
        <end position="291"/>
    </location>
</feature>
<dbReference type="PANTHER" id="PTHR34825:SF1">
    <property type="entry name" value="AAA-ATPASE-LIKE DOMAIN-CONTAINING PROTEIN"/>
    <property type="match status" value="1"/>
</dbReference>
<dbReference type="AlphaFoldDB" id="A0AAD7CEF3"/>
<sequence>MSTLVFSSIDDEPFVFPPEDAKPSTRSKLPPLEIPDYEIWPSDDELSPISSPSTGSSGSKRRSEDDGFSSDSEPRHKRAKTGSLSPSSRDHLRLPRADDTYLDFRLRARTAFVDKTRFAFQLPNQYRYLLLRPPKFGKTAFLSMLCQFYDVHGAETFSSYFDTADNIPTNSEHSQHLCLPITLSDISVFSNSDEFASALRSALFNDVHSFLGKYAKELGFSEPPGYLEDWRDASLQNVLKLVKAQGKTLFVSVDSYDVPLSNSMLSQIIYPGWLHVLVTHQEAAQLMDEYLWSPLQAGGDVVAKLLVTGTLSVQTPVLRDLVTPAPDHLQSCCGFTESEATRLAQSFDHTLDFAELRRRHGVYSFASCETVADIVFSPQALIDHISGSSSRKPPFALLGSLLKLVPMESDVPKTVTQEGLIELLTAGVVEMKCVEADNLNDLDGTSVFWGALYHAGALTHSGGSNSTFRIANRDALSMIHDHIDRLAHDRYDPHDLGCHSDEFDDDPEERLNFLTALRRYDFEHNHRPLLNLLSQALRDQTMRSLGKKREPTLRGILELMMRNSLCVMPASRKLTEPLVLLPADVTCVRVIGYLPEHVHDWELTTLTLLGFWQAVNPNDSEPSVDALRELHQSLCEDDEEGLLERRYRTWSENLQAVETVTVRSFFEAEAKHTRLVAVGGAHILRWAVPLEKDEEVHDEST</sequence>
<proteinExistence type="predicted"/>
<dbReference type="InterPro" id="IPR018631">
    <property type="entry name" value="AAA-ATPase-like_dom"/>
</dbReference>
<accession>A0AAD7CEF3</accession>
<organism evidence="3 4">
    <name type="scientific">Roridomyces roridus</name>
    <dbReference type="NCBI Taxonomy" id="1738132"/>
    <lineage>
        <taxon>Eukaryota</taxon>
        <taxon>Fungi</taxon>
        <taxon>Dikarya</taxon>
        <taxon>Basidiomycota</taxon>
        <taxon>Agaricomycotina</taxon>
        <taxon>Agaricomycetes</taxon>
        <taxon>Agaricomycetidae</taxon>
        <taxon>Agaricales</taxon>
        <taxon>Marasmiineae</taxon>
        <taxon>Mycenaceae</taxon>
        <taxon>Roridomyces</taxon>
    </lineage>
</organism>
<evidence type="ECO:0000256" key="1">
    <source>
        <dbReference type="SAM" id="MobiDB-lite"/>
    </source>
</evidence>
<name>A0AAD7CEF3_9AGAR</name>
<evidence type="ECO:0000313" key="3">
    <source>
        <dbReference type="EMBL" id="KAJ7646860.1"/>
    </source>
</evidence>
<feature type="compositionally biased region" description="Low complexity" evidence="1">
    <location>
        <begin position="47"/>
        <end position="58"/>
    </location>
</feature>
<dbReference type="EMBL" id="JARKIF010000002">
    <property type="protein sequence ID" value="KAJ7646860.1"/>
    <property type="molecule type" value="Genomic_DNA"/>
</dbReference>
<dbReference type="Pfam" id="PF09820">
    <property type="entry name" value="AAA-ATPase_like"/>
    <property type="match status" value="1"/>
</dbReference>